<gene>
    <name evidence="1" type="ORF">FJT64_008043</name>
</gene>
<dbReference type="OrthoDB" id="5914923at2759"/>
<dbReference type="AlphaFoldDB" id="A0A6A4VJR6"/>
<comment type="caution">
    <text evidence="1">The sequence shown here is derived from an EMBL/GenBank/DDBJ whole genome shotgun (WGS) entry which is preliminary data.</text>
</comment>
<evidence type="ECO:0008006" key="3">
    <source>
        <dbReference type="Google" id="ProtNLM"/>
    </source>
</evidence>
<accession>A0A6A4VJR6</accession>
<name>A0A6A4VJR6_AMPAM</name>
<dbReference type="EMBL" id="VIIS01001695">
    <property type="protein sequence ID" value="KAF0294285.1"/>
    <property type="molecule type" value="Genomic_DNA"/>
</dbReference>
<keyword evidence="2" id="KW-1185">Reference proteome</keyword>
<proteinExistence type="predicted"/>
<organism evidence="1 2">
    <name type="scientific">Amphibalanus amphitrite</name>
    <name type="common">Striped barnacle</name>
    <name type="synonym">Balanus amphitrite</name>
    <dbReference type="NCBI Taxonomy" id="1232801"/>
    <lineage>
        <taxon>Eukaryota</taxon>
        <taxon>Metazoa</taxon>
        <taxon>Ecdysozoa</taxon>
        <taxon>Arthropoda</taxon>
        <taxon>Crustacea</taxon>
        <taxon>Multicrustacea</taxon>
        <taxon>Cirripedia</taxon>
        <taxon>Thoracica</taxon>
        <taxon>Thoracicalcarea</taxon>
        <taxon>Balanomorpha</taxon>
        <taxon>Balanoidea</taxon>
        <taxon>Balanidae</taxon>
        <taxon>Amphibalaninae</taxon>
        <taxon>Amphibalanus</taxon>
    </lineage>
</organism>
<sequence>MQERFFGANWREEYAVLYEDSSLLWYKSRERRQPEGALMLRCAPELMAVGVFTRAVPRQPEAWMTAISNTGWGGPASAFDTGYYYSDAVGADADYDYEADFGDFGGDFGGF</sequence>
<dbReference type="Proteomes" id="UP000440578">
    <property type="component" value="Unassembled WGS sequence"/>
</dbReference>
<evidence type="ECO:0000313" key="1">
    <source>
        <dbReference type="EMBL" id="KAF0294285.1"/>
    </source>
</evidence>
<protein>
    <recommendedName>
        <fullName evidence="3">PH domain-containing protein</fullName>
    </recommendedName>
</protein>
<reference evidence="1 2" key="1">
    <citation type="submission" date="2019-07" db="EMBL/GenBank/DDBJ databases">
        <title>Draft genome assembly of a fouling barnacle, Amphibalanus amphitrite (Darwin, 1854): The first reference genome for Thecostraca.</title>
        <authorList>
            <person name="Kim W."/>
        </authorList>
    </citation>
    <scope>NUCLEOTIDE SEQUENCE [LARGE SCALE GENOMIC DNA]</scope>
    <source>
        <strain evidence="1">SNU_AA5</strain>
        <tissue evidence="1">Soma without cirri and trophi</tissue>
    </source>
</reference>
<evidence type="ECO:0000313" key="2">
    <source>
        <dbReference type="Proteomes" id="UP000440578"/>
    </source>
</evidence>